<comment type="caution">
    <text evidence="3">The sequence shown here is derived from an EMBL/GenBank/DDBJ whole genome shotgun (WGS) entry which is preliminary data.</text>
</comment>
<proteinExistence type="predicted"/>
<dbReference type="GO" id="GO:0005634">
    <property type="term" value="C:nucleus"/>
    <property type="evidence" value="ECO:0007669"/>
    <property type="project" value="UniProtKB-UniRule"/>
</dbReference>
<feature type="domain" description="HMG box" evidence="2">
    <location>
        <begin position="22"/>
        <end position="82"/>
    </location>
</feature>
<organism evidence="3 4">
    <name type="scientific">Glomus cerebriforme</name>
    <dbReference type="NCBI Taxonomy" id="658196"/>
    <lineage>
        <taxon>Eukaryota</taxon>
        <taxon>Fungi</taxon>
        <taxon>Fungi incertae sedis</taxon>
        <taxon>Mucoromycota</taxon>
        <taxon>Glomeromycotina</taxon>
        <taxon>Glomeromycetes</taxon>
        <taxon>Glomerales</taxon>
        <taxon>Glomeraceae</taxon>
        <taxon>Glomus</taxon>
    </lineage>
</organism>
<evidence type="ECO:0000259" key="2">
    <source>
        <dbReference type="PROSITE" id="PS50118"/>
    </source>
</evidence>
<keyword evidence="1" id="KW-0539">Nucleus</keyword>
<dbReference type="OrthoDB" id="2377648at2759"/>
<dbReference type="Proteomes" id="UP000265703">
    <property type="component" value="Unassembled WGS sequence"/>
</dbReference>
<dbReference type="EMBL" id="QKYT01000248">
    <property type="protein sequence ID" value="RIA88774.1"/>
    <property type="molecule type" value="Genomic_DNA"/>
</dbReference>
<reference evidence="3 4" key="1">
    <citation type="submission" date="2018-06" db="EMBL/GenBank/DDBJ databases">
        <title>Comparative genomics reveals the genomic features of Rhizophagus irregularis, R. cerebriforme, R. diaphanum and Gigaspora rosea, and their symbiotic lifestyle signature.</title>
        <authorList>
            <person name="Morin E."/>
            <person name="San Clemente H."/>
            <person name="Chen E.C.H."/>
            <person name="De La Providencia I."/>
            <person name="Hainaut M."/>
            <person name="Kuo A."/>
            <person name="Kohler A."/>
            <person name="Murat C."/>
            <person name="Tang N."/>
            <person name="Roy S."/>
            <person name="Loubradou J."/>
            <person name="Henrissat B."/>
            <person name="Grigoriev I.V."/>
            <person name="Corradi N."/>
            <person name="Roux C."/>
            <person name="Martin F.M."/>
        </authorList>
    </citation>
    <scope>NUCLEOTIDE SEQUENCE [LARGE SCALE GENOMIC DNA]</scope>
    <source>
        <strain evidence="3 4">DAOM 227022</strain>
    </source>
</reference>
<dbReference type="Pfam" id="PF00505">
    <property type="entry name" value="HMG_box"/>
    <property type="match status" value="1"/>
</dbReference>
<dbReference type="GO" id="GO:0003677">
    <property type="term" value="F:DNA binding"/>
    <property type="evidence" value="ECO:0007669"/>
    <property type="project" value="UniProtKB-UniRule"/>
</dbReference>
<accession>A0A397T150</accession>
<keyword evidence="4" id="KW-1185">Reference proteome</keyword>
<evidence type="ECO:0000313" key="3">
    <source>
        <dbReference type="EMBL" id="RIA88774.1"/>
    </source>
</evidence>
<dbReference type="InterPro" id="IPR009071">
    <property type="entry name" value="HMG_box_dom"/>
</dbReference>
<evidence type="ECO:0000256" key="1">
    <source>
        <dbReference type="PROSITE-ProRule" id="PRU00267"/>
    </source>
</evidence>
<sequence>MSSDNLHVINYSFLPTPEVKKKKRIANCFFLFRQEMMKERPHRMTMSDYSKQVSEMWEGLSDDQKNVWKKKYELNREAANEI</sequence>
<dbReference type="AlphaFoldDB" id="A0A397T150"/>
<name>A0A397T150_9GLOM</name>
<keyword evidence="1" id="KW-0238">DNA-binding</keyword>
<feature type="DNA-binding region" description="HMG box" evidence="1">
    <location>
        <begin position="22"/>
        <end position="82"/>
    </location>
</feature>
<dbReference type="PROSITE" id="PS50118">
    <property type="entry name" value="HMG_BOX_2"/>
    <property type="match status" value="1"/>
</dbReference>
<dbReference type="InterPro" id="IPR036910">
    <property type="entry name" value="HMG_box_dom_sf"/>
</dbReference>
<protein>
    <recommendedName>
        <fullName evidence="2">HMG box domain-containing protein</fullName>
    </recommendedName>
</protein>
<dbReference type="SUPFAM" id="SSF47095">
    <property type="entry name" value="HMG-box"/>
    <property type="match status" value="1"/>
</dbReference>
<dbReference type="Gene3D" id="1.10.30.10">
    <property type="entry name" value="High mobility group box domain"/>
    <property type="match status" value="1"/>
</dbReference>
<gene>
    <name evidence="3" type="ORF">C1645_774140</name>
</gene>
<evidence type="ECO:0000313" key="4">
    <source>
        <dbReference type="Proteomes" id="UP000265703"/>
    </source>
</evidence>